<feature type="chain" id="PRO_5038573556" evidence="1">
    <location>
        <begin position="21"/>
        <end position="195"/>
    </location>
</feature>
<dbReference type="RefSeq" id="WP_190014576.1">
    <property type="nucleotide sequence ID" value="NZ_FQZV01000047.1"/>
</dbReference>
<dbReference type="Pfam" id="PF10646">
    <property type="entry name" value="Germane"/>
    <property type="match status" value="1"/>
</dbReference>
<dbReference type="Proteomes" id="UP000184536">
    <property type="component" value="Unassembled WGS sequence"/>
</dbReference>
<keyword evidence="4" id="KW-1185">Reference proteome</keyword>
<name>A0A1M6MQI0_9FIRM</name>
<dbReference type="SMART" id="SM00909">
    <property type="entry name" value="Germane"/>
    <property type="match status" value="1"/>
</dbReference>
<dbReference type="InterPro" id="IPR019606">
    <property type="entry name" value="GerMN"/>
</dbReference>
<evidence type="ECO:0000313" key="4">
    <source>
        <dbReference type="Proteomes" id="UP000184536"/>
    </source>
</evidence>
<dbReference type="STRING" id="1121919.SAMN02745975_03056"/>
<organism evidence="3 4">
    <name type="scientific">Geosporobacter subterraneus DSM 17957</name>
    <dbReference type="NCBI Taxonomy" id="1121919"/>
    <lineage>
        <taxon>Bacteria</taxon>
        <taxon>Bacillati</taxon>
        <taxon>Bacillota</taxon>
        <taxon>Clostridia</taxon>
        <taxon>Peptostreptococcales</taxon>
        <taxon>Thermotaleaceae</taxon>
        <taxon>Geosporobacter</taxon>
    </lineage>
</organism>
<proteinExistence type="predicted"/>
<accession>A0A1M6MQI0</accession>
<evidence type="ECO:0000256" key="1">
    <source>
        <dbReference type="SAM" id="SignalP"/>
    </source>
</evidence>
<keyword evidence="1" id="KW-0732">Signal</keyword>
<sequence>MKKRIGIGILCILLSGLIFTGCKKEDPAPSKNNGGDQVKPAAVENTDSEAAKDSLDYVLYFRHRDKPFLFDEAYSIQKDDERLKGKTMEAFILQEAIAAEGFGEYVNAVPKGTKLLSLERQQDTLLVNLSKEFVTGQKGTSNDTLLSIATIVNALTIQPENEKVQILIEGEKVDIINGIDCREPFAYIQGLYPDK</sequence>
<reference evidence="4" key="1">
    <citation type="submission" date="2016-11" db="EMBL/GenBank/DDBJ databases">
        <authorList>
            <person name="Varghese N."/>
            <person name="Submissions S."/>
        </authorList>
    </citation>
    <scope>NUCLEOTIDE SEQUENCE [LARGE SCALE GENOMIC DNA]</scope>
    <source>
        <strain evidence="4">DSM 17957</strain>
    </source>
</reference>
<dbReference type="EMBL" id="FQZV01000047">
    <property type="protein sequence ID" value="SHJ85702.1"/>
    <property type="molecule type" value="Genomic_DNA"/>
</dbReference>
<feature type="signal peptide" evidence="1">
    <location>
        <begin position="1"/>
        <end position="20"/>
    </location>
</feature>
<protein>
    <submittedName>
        <fullName evidence="3">Sporulation and spore germination</fullName>
    </submittedName>
</protein>
<feature type="domain" description="GerMN" evidence="2">
    <location>
        <begin position="89"/>
        <end position="177"/>
    </location>
</feature>
<evidence type="ECO:0000313" key="3">
    <source>
        <dbReference type="EMBL" id="SHJ85702.1"/>
    </source>
</evidence>
<gene>
    <name evidence="3" type="ORF">SAMN02745975_03056</name>
</gene>
<dbReference type="PROSITE" id="PS51257">
    <property type="entry name" value="PROKAR_LIPOPROTEIN"/>
    <property type="match status" value="1"/>
</dbReference>
<evidence type="ECO:0000259" key="2">
    <source>
        <dbReference type="SMART" id="SM00909"/>
    </source>
</evidence>
<dbReference type="AlphaFoldDB" id="A0A1M6MQI0"/>